<feature type="region of interest" description="Disordered" evidence="1">
    <location>
        <begin position="57"/>
        <end position="78"/>
    </location>
</feature>
<dbReference type="Gene3D" id="1.10.8.10">
    <property type="entry name" value="DNA helicase RuvA subunit, C-terminal domain"/>
    <property type="match status" value="1"/>
</dbReference>
<accession>A0A2U1P8J7</accession>
<dbReference type="InterPro" id="IPR056893">
    <property type="entry name" value="UBA_Nbr1_C"/>
</dbReference>
<evidence type="ECO:0000313" key="3">
    <source>
        <dbReference type="EMBL" id="PWA82071.1"/>
    </source>
</evidence>
<dbReference type="AlphaFoldDB" id="A0A2U1P8J7"/>
<protein>
    <submittedName>
        <fullName evidence="3">PB1 domain, Zinc finger, ZZ-type, UBA-like, Next to BRCA1, central domain protein</fullName>
    </submittedName>
</protein>
<dbReference type="EMBL" id="PKPP01001513">
    <property type="protein sequence ID" value="PWA82071.1"/>
    <property type="molecule type" value="Genomic_DNA"/>
</dbReference>
<dbReference type="STRING" id="35608.A0A2U1P8J7"/>
<gene>
    <name evidence="3" type="ORF">CTI12_AA154940</name>
</gene>
<dbReference type="PANTHER" id="PTHR20930:SF0">
    <property type="entry name" value="PROTEIN ILRUN"/>
    <property type="match status" value="1"/>
</dbReference>
<name>A0A2U1P8J7_ARTAN</name>
<evidence type="ECO:0000313" key="4">
    <source>
        <dbReference type="Proteomes" id="UP000245207"/>
    </source>
</evidence>
<feature type="compositionally biased region" description="Polar residues" evidence="1">
    <location>
        <begin position="57"/>
        <end position="75"/>
    </location>
</feature>
<comment type="caution">
    <text evidence="3">The sequence shown here is derived from an EMBL/GenBank/DDBJ whole genome shotgun (WGS) entry which is preliminary data.</text>
</comment>
<dbReference type="PANTHER" id="PTHR20930">
    <property type="entry name" value="OVARIAN CARCINOMA ANTIGEN CA125-RELATED"/>
    <property type="match status" value="1"/>
</dbReference>
<evidence type="ECO:0000259" key="2">
    <source>
        <dbReference type="Pfam" id="PF24932"/>
    </source>
</evidence>
<proteinExistence type="predicted"/>
<dbReference type="Proteomes" id="UP000245207">
    <property type="component" value="Unassembled WGS sequence"/>
</dbReference>
<evidence type="ECO:0000256" key="1">
    <source>
        <dbReference type="SAM" id="MobiDB-lite"/>
    </source>
</evidence>
<feature type="domain" description="Nbr1-like C-terminal UBA" evidence="2">
    <location>
        <begin position="84"/>
        <end position="123"/>
    </location>
</feature>
<dbReference type="OrthoDB" id="661148at2759"/>
<reference evidence="3 4" key="1">
    <citation type="journal article" date="2018" name="Mol. Plant">
        <title>The genome of Artemisia annua provides insight into the evolution of Asteraceae family and artemisinin biosynthesis.</title>
        <authorList>
            <person name="Shen Q."/>
            <person name="Zhang L."/>
            <person name="Liao Z."/>
            <person name="Wang S."/>
            <person name="Yan T."/>
            <person name="Shi P."/>
            <person name="Liu M."/>
            <person name="Fu X."/>
            <person name="Pan Q."/>
            <person name="Wang Y."/>
            <person name="Lv Z."/>
            <person name="Lu X."/>
            <person name="Zhang F."/>
            <person name="Jiang W."/>
            <person name="Ma Y."/>
            <person name="Chen M."/>
            <person name="Hao X."/>
            <person name="Li L."/>
            <person name="Tang Y."/>
            <person name="Lv G."/>
            <person name="Zhou Y."/>
            <person name="Sun X."/>
            <person name="Brodelius P.E."/>
            <person name="Rose J.K.C."/>
            <person name="Tang K."/>
        </authorList>
    </citation>
    <scope>NUCLEOTIDE SEQUENCE [LARGE SCALE GENOMIC DNA]</scope>
    <source>
        <strain evidence="4">cv. Huhao1</strain>
        <tissue evidence="3">Leaf</tissue>
    </source>
</reference>
<sequence length="154" mass="16957">MPRKDKGKNIAIDDSVFDNGDVSRTMTTFLAPTEPAELDSTWNPFAGPEVSLASCPTISGATSTTTEVGDSSGSGSPYGIAEQEEALVRKLEDMGFKQLDFNKQILRMNDYDLEKTLNDLCGVSDWEPMLDDLQEWGNFAETKQDAFEEGVWST</sequence>
<dbReference type="Pfam" id="PF24932">
    <property type="entry name" value="UBA_NBR1_C"/>
    <property type="match status" value="1"/>
</dbReference>
<organism evidence="3 4">
    <name type="scientific">Artemisia annua</name>
    <name type="common">Sweet wormwood</name>
    <dbReference type="NCBI Taxonomy" id="35608"/>
    <lineage>
        <taxon>Eukaryota</taxon>
        <taxon>Viridiplantae</taxon>
        <taxon>Streptophyta</taxon>
        <taxon>Embryophyta</taxon>
        <taxon>Tracheophyta</taxon>
        <taxon>Spermatophyta</taxon>
        <taxon>Magnoliopsida</taxon>
        <taxon>eudicotyledons</taxon>
        <taxon>Gunneridae</taxon>
        <taxon>Pentapetalae</taxon>
        <taxon>asterids</taxon>
        <taxon>campanulids</taxon>
        <taxon>Asterales</taxon>
        <taxon>Asteraceae</taxon>
        <taxon>Asteroideae</taxon>
        <taxon>Anthemideae</taxon>
        <taxon>Artemisiinae</taxon>
        <taxon>Artemisia</taxon>
    </lineage>
</organism>
<keyword evidence="4" id="KW-1185">Reference proteome</keyword>